<dbReference type="GO" id="GO:0043874">
    <property type="term" value="F:acireductone synthase activity"/>
    <property type="evidence" value="ECO:0007669"/>
    <property type="project" value="TreeGrafter"/>
</dbReference>
<evidence type="ECO:0000313" key="1">
    <source>
        <dbReference type="EMBL" id="KAI5384900.1"/>
    </source>
</evidence>
<proteinExistence type="predicted"/>
<protein>
    <submittedName>
        <fullName evidence="1">Uncharacterized protein</fullName>
    </submittedName>
</protein>
<name>A0A9D4VJK2_PEA</name>
<organism evidence="1 2">
    <name type="scientific">Pisum sativum</name>
    <name type="common">Garden pea</name>
    <name type="synonym">Lathyrus oleraceus</name>
    <dbReference type="NCBI Taxonomy" id="3888"/>
    <lineage>
        <taxon>Eukaryota</taxon>
        <taxon>Viridiplantae</taxon>
        <taxon>Streptophyta</taxon>
        <taxon>Embryophyta</taxon>
        <taxon>Tracheophyta</taxon>
        <taxon>Spermatophyta</taxon>
        <taxon>Magnoliopsida</taxon>
        <taxon>eudicotyledons</taxon>
        <taxon>Gunneridae</taxon>
        <taxon>Pentapetalae</taxon>
        <taxon>rosids</taxon>
        <taxon>fabids</taxon>
        <taxon>Fabales</taxon>
        <taxon>Fabaceae</taxon>
        <taxon>Papilionoideae</taxon>
        <taxon>50 kb inversion clade</taxon>
        <taxon>NPAAA clade</taxon>
        <taxon>Hologalegina</taxon>
        <taxon>IRL clade</taxon>
        <taxon>Fabeae</taxon>
        <taxon>Lathyrus</taxon>
    </lineage>
</organism>
<dbReference type="Gene3D" id="1.10.720.60">
    <property type="match status" value="1"/>
</dbReference>
<dbReference type="Gramene" id="Psat07G0176300-T1">
    <property type="protein sequence ID" value="KAI5384900.1"/>
    <property type="gene ID" value="KIW84_071763"/>
</dbReference>
<dbReference type="Proteomes" id="UP001058974">
    <property type="component" value="Chromosome 7"/>
</dbReference>
<comment type="caution">
    <text evidence="1">The sequence shown here is derived from an EMBL/GenBank/DDBJ whole genome shotgun (WGS) entry which is preliminary data.</text>
</comment>
<accession>A0A9D4VJK2</accession>
<dbReference type="AlphaFoldDB" id="A0A9D4VJK2"/>
<evidence type="ECO:0000313" key="2">
    <source>
        <dbReference type="Proteomes" id="UP001058974"/>
    </source>
</evidence>
<dbReference type="GO" id="GO:0019509">
    <property type="term" value="P:L-methionine salvage from methylthioadenosine"/>
    <property type="evidence" value="ECO:0007669"/>
    <property type="project" value="TreeGrafter"/>
</dbReference>
<dbReference type="PANTHER" id="PTHR20371:SF1">
    <property type="entry name" value="ENOLASE-PHOSPHATASE E1"/>
    <property type="match status" value="1"/>
</dbReference>
<dbReference type="PANTHER" id="PTHR20371">
    <property type="entry name" value="ENOLASE-PHOSPHATASE E1"/>
    <property type="match status" value="1"/>
</dbReference>
<keyword evidence="2" id="KW-1185">Reference proteome</keyword>
<dbReference type="EMBL" id="JAMSHJ010000007">
    <property type="protein sequence ID" value="KAI5384900.1"/>
    <property type="molecule type" value="Genomic_DNA"/>
</dbReference>
<gene>
    <name evidence="1" type="ORF">KIW84_071763</name>
</gene>
<sequence>MGKSSNGNPGRTFNFNHPNDNRLIRVDKRYSLKFTSHTTATTGNWRQRKRYRQPWREPLRKGPIFLVNHHICLKKKIIHCIVLAIEGTITPISFVSVVLSPYASHNVGRHLSATYNTSETKADIKLLPKLA</sequence>
<reference evidence="1 2" key="1">
    <citation type="journal article" date="2022" name="Nat. Genet.">
        <title>Improved pea reference genome and pan-genome highlight genomic features and evolutionary characteristics.</title>
        <authorList>
            <person name="Yang T."/>
            <person name="Liu R."/>
            <person name="Luo Y."/>
            <person name="Hu S."/>
            <person name="Wang D."/>
            <person name="Wang C."/>
            <person name="Pandey M.K."/>
            <person name="Ge S."/>
            <person name="Xu Q."/>
            <person name="Li N."/>
            <person name="Li G."/>
            <person name="Huang Y."/>
            <person name="Saxena R.K."/>
            <person name="Ji Y."/>
            <person name="Li M."/>
            <person name="Yan X."/>
            <person name="He Y."/>
            <person name="Liu Y."/>
            <person name="Wang X."/>
            <person name="Xiang C."/>
            <person name="Varshney R.K."/>
            <person name="Ding H."/>
            <person name="Gao S."/>
            <person name="Zong X."/>
        </authorList>
    </citation>
    <scope>NUCLEOTIDE SEQUENCE [LARGE SCALE GENOMIC DNA]</scope>
    <source>
        <strain evidence="1 2">cv. Zhongwan 6</strain>
    </source>
</reference>